<proteinExistence type="predicted"/>
<keyword evidence="3" id="KW-1185">Reference proteome</keyword>
<dbReference type="AlphaFoldDB" id="A5EXY0"/>
<name>A5EXY0_DICNV</name>
<dbReference type="OrthoDB" id="7057139at2"/>
<dbReference type="eggNOG" id="COG5342">
    <property type="taxonomic scope" value="Bacteria"/>
</dbReference>
<reference evidence="2 3" key="1">
    <citation type="journal article" date="2007" name="Nat. Biotechnol.">
        <title>Genome sequence and identification of candidate vaccine antigens from the animal pathogen Dichelobacter nodosus.</title>
        <authorList>
            <person name="Myers G.S."/>
            <person name="Parker D."/>
            <person name="Al-Hasani K."/>
            <person name="Kennan R.M."/>
            <person name="Seemann T."/>
            <person name="Ren Q."/>
            <person name="Badger J.H."/>
            <person name="Selengut J.D."/>
            <person name="Deboy R.T."/>
            <person name="Tettelin H."/>
            <person name="Boyce J.D."/>
            <person name="McCarl V.P."/>
            <person name="Han X."/>
            <person name="Nelson W.C."/>
            <person name="Madupu R."/>
            <person name="Mohamoud Y."/>
            <person name="Holley T."/>
            <person name="Fedorova N."/>
            <person name="Khouri H."/>
            <person name="Bottomley S.P."/>
            <person name="Whittington R.J."/>
            <person name="Adler B."/>
            <person name="Songer J.G."/>
            <person name="Rood J.I."/>
            <person name="Paulsen I.T."/>
        </authorList>
    </citation>
    <scope>NUCLEOTIDE SEQUENCE [LARGE SCALE GENOMIC DNA]</scope>
    <source>
        <strain evidence="2 3">VCS1703A</strain>
    </source>
</reference>
<sequence>MNITQKLILASLLSCAATLTSAAIKEGQAYGDWKGVCQEKECGIIQLVNNQNNMPVGRIVLRKLPQTGNTPVMIVTVPLGVNLHAGLGMAVDNKEILKAPFDFCDPSGCNVAIPLAGDKISALQKGNKLQVAAFIGDEQQMMEFSLKGITNAIKAL</sequence>
<protein>
    <submittedName>
        <fullName evidence="2">Uncharacterized protein</fullName>
    </submittedName>
</protein>
<evidence type="ECO:0000256" key="1">
    <source>
        <dbReference type="SAM" id="SignalP"/>
    </source>
</evidence>
<feature type="signal peptide" evidence="1">
    <location>
        <begin position="1"/>
        <end position="22"/>
    </location>
</feature>
<dbReference type="STRING" id="246195.DNO_1014"/>
<dbReference type="Gene3D" id="2.60.40.1880">
    <property type="entry name" value="Invasion associated locus B (IalB) protein"/>
    <property type="match status" value="1"/>
</dbReference>
<organism evidence="2 3">
    <name type="scientific">Dichelobacter nodosus (strain VCS1703A)</name>
    <dbReference type="NCBI Taxonomy" id="246195"/>
    <lineage>
        <taxon>Bacteria</taxon>
        <taxon>Pseudomonadati</taxon>
        <taxon>Pseudomonadota</taxon>
        <taxon>Gammaproteobacteria</taxon>
        <taxon>Cardiobacteriales</taxon>
        <taxon>Cardiobacteriaceae</taxon>
        <taxon>Dichelobacter</taxon>
    </lineage>
</organism>
<dbReference type="InterPro" id="IPR010642">
    <property type="entry name" value="Invasion_prot_B"/>
</dbReference>
<dbReference type="InterPro" id="IPR038696">
    <property type="entry name" value="IalB_sf"/>
</dbReference>
<feature type="chain" id="PRO_5002682515" evidence="1">
    <location>
        <begin position="23"/>
        <end position="156"/>
    </location>
</feature>
<dbReference type="RefSeq" id="WP_012031326.1">
    <property type="nucleotide sequence ID" value="NC_009446.1"/>
</dbReference>
<evidence type="ECO:0000313" key="3">
    <source>
        <dbReference type="Proteomes" id="UP000000248"/>
    </source>
</evidence>
<accession>A5EXY0</accession>
<dbReference type="Pfam" id="PF06776">
    <property type="entry name" value="IalB"/>
    <property type="match status" value="1"/>
</dbReference>
<dbReference type="EMBL" id="CP000513">
    <property type="protein sequence ID" value="ABQ14017.1"/>
    <property type="molecule type" value="Genomic_DNA"/>
</dbReference>
<keyword evidence="1" id="KW-0732">Signal</keyword>
<evidence type="ECO:0000313" key="2">
    <source>
        <dbReference type="EMBL" id="ABQ14017.1"/>
    </source>
</evidence>
<dbReference type="HOGENOM" id="CLU_1683767_0_0_6"/>
<dbReference type="Proteomes" id="UP000000248">
    <property type="component" value="Chromosome"/>
</dbReference>
<gene>
    <name evidence="2" type="ordered locus">DNO_1014</name>
</gene>
<dbReference type="KEGG" id="dno:DNO_1014"/>